<proteinExistence type="predicted"/>
<sequence>MSLSSSPPPPLAHTGSTPAAEESPICVGQRVRFDVECVLIPDPNPVSKMPRLVTKSYSVPLWRRRALESAVSDSETDIRDDDLVILKVSVPSLVIKPRSLTRSESLRQPLTPCIVNRDAICASVPASASAGPQARRFHARSASCPRRDLVTVPLRPCCPNCFHSTDDCLQQGAHWQEKFTKGAQRKRSASLDAPSGTRLRRRLLDVMPGFDAVIAVDEVDRKCGSRASWVNIDDRDDDGVAPYLTPAERVVVTDVRMVEHECSGPVVGTRRAFPSSSPVLVSLPVVGDDALPLSVARTDFSRLQYAEVDRRHALYLDPLIFDELDLSLINSIPSLDAHISADSTVTHIPQPHSPPRSASARAPSPMSPPYTHEKFVRPAPSIGTLPSATSGRRRPYMQLLGPGSFLKVSAEILKGVSMSGGAPLSV</sequence>
<dbReference type="EMBL" id="HE796906">
    <property type="protein sequence ID" value="CCL98925.1"/>
    <property type="molecule type" value="Genomic_DNA"/>
</dbReference>
<evidence type="ECO:0000313" key="2">
    <source>
        <dbReference type="EMBL" id="CCL98925.1"/>
    </source>
</evidence>
<dbReference type="GeneID" id="24093836"/>
<organism evidence="2 3">
    <name type="scientific">Fibroporia radiculosa</name>
    <dbReference type="NCBI Taxonomy" id="599839"/>
    <lineage>
        <taxon>Eukaryota</taxon>
        <taxon>Fungi</taxon>
        <taxon>Dikarya</taxon>
        <taxon>Basidiomycota</taxon>
        <taxon>Agaricomycotina</taxon>
        <taxon>Agaricomycetes</taxon>
        <taxon>Polyporales</taxon>
        <taxon>Fibroporiaceae</taxon>
        <taxon>Fibroporia</taxon>
    </lineage>
</organism>
<feature type="region of interest" description="Disordered" evidence="1">
    <location>
        <begin position="345"/>
        <end position="393"/>
    </location>
</feature>
<dbReference type="HOGENOM" id="CLU_605492_0_0_1"/>
<dbReference type="Proteomes" id="UP000006352">
    <property type="component" value="Unassembled WGS sequence"/>
</dbReference>
<dbReference type="RefSeq" id="XP_012178208.1">
    <property type="nucleotide sequence ID" value="XM_012322818.1"/>
</dbReference>
<evidence type="ECO:0000313" key="3">
    <source>
        <dbReference type="Proteomes" id="UP000006352"/>
    </source>
</evidence>
<name>J4GIZ1_9APHY</name>
<feature type="compositionally biased region" description="Pro residues" evidence="1">
    <location>
        <begin position="1"/>
        <end position="11"/>
    </location>
</feature>
<accession>J4GIZ1</accession>
<protein>
    <submittedName>
        <fullName evidence="2">Uncharacterized protein</fullName>
    </submittedName>
</protein>
<dbReference type="OrthoDB" id="3269282at2759"/>
<reference evidence="2 3" key="1">
    <citation type="journal article" date="2012" name="Appl. Environ. Microbiol.">
        <title>Short-read sequencing for genomic analysis of the brown rot fungus Fibroporia radiculosa.</title>
        <authorList>
            <person name="Tang J.D."/>
            <person name="Perkins A.D."/>
            <person name="Sonstegard T.S."/>
            <person name="Schroeder S.G."/>
            <person name="Burgess S.C."/>
            <person name="Diehl S.V."/>
        </authorList>
    </citation>
    <scope>NUCLEOTIDE SEQUENCE [LARGE SCALE GENOMIC DNA]</scope>
    <source>
        <strain evidence="2 3">TFFH 294</strain>
    </source>
</reference>
<dbReference type="STRING" id="599839.J4GIZ1"/>
<gene>
    <name evidence="2" type="ORF">FIBRA_00932</name>
</gene>
<keyword evidence="3" id="KW-1185">Reference proteome</keyword>
<dbReference type="AlphaFoldDB" id="J4GIZ1"/>
<dbReference type="InParanoid" id="J4GIZ1"/>
<evidence type="ECO:0000256" key="1">
    <source>
        <dbReference type="SAM" id="MobiDB-lite"/>
    </source>
</evidence>
<feature type="region of interest" description="Disordered" evidence="1">
    <location>
        <begin position="1"/>
        <end position="23"/>
    </location>
</feature>
<feature type="compositionally biased region" description="Low complexity" evidence="1">
    <location>
        <begin position="355"/>
        <end position="364"/>
    </location>
</feature>